<proteinExistence type="predicted"/>
<dbReference type="GO" id="GO:0003677">
    <property type="term" value="F:DNA binding"/>
    <property type="evidence" value="ECO:0007669"/>
    <property type="project" value="InterPro"/>
</dbReference>
<dbReference type="GO" id="GO:0015074">
    <property type="term" value="P:DNA integration"/>
    <property type="evidence" value="ECO:0007669"/>
    <property type="project" value="InterPro"/>
</dbReference>
<dbReference type="InterPro" id="IPR013762">
    <property type="entry name" value="Integrase-like_cat_sf"/>
</dbReference>
<reference evidence="3" key="1">
    <citation type="submission" date="2024-07" db="EMBL/GenBank/DDBJ databases">
        <title>Complete genome sequences of cellulolytic bacteria, Kitasatospora sp. CMC57 and Streptomyces sp. CMC78, isolated from Japanese agricultural soil.</title>
        <authorList>
            <person name="Hashimoto T."/>
            <person name="Ito M."/>
            <person name="Iwamoto M."/>
            <person name="Fukahori D."/>
            <person name="Shoda T."/>
            <person name="Sakoda M."/>
            <person name="Morohoshi T."/>
            <person name="Mitsuboshi M."/>
            <person name="Nishizawa T."/>
        </authorList>
    </citation>
    <scope>NUCLEOTIDE SEQUENCE</scope>
    <source>
        <strain evidence="3">CMC78</strain>
    </source>
</reference>
<dbReference type="Gene3D" id="1.10.443.10">
    <property type="entry name" value="Intergrase catalytic core"/>
    <property type="match status" value="1"/>
</dbReference>
<keyword evidence="1" id="KW-0233">DNA recombination</keyword>
<dbReference type="Pfam" id="PF00589">
    <property type="entry name" value="Phage_integrase"/>
    <property type="match status" value="1"/>
</dbReference>
<sequence>MAAQQRFPARTVPDIWPGTERSRTEVARLLSRPPFTLENAGSELHHKHGIVMVLDWLEDQPGQTWQQRWLASGIERAGAAWRPMIRQWLLERGLNAAWRMPVVGRALTTVISADLLRPSVDWLVAGASRQGVLVRSMARSRDPRGFERLRELGASVQDVRSGAVSAALCRSALILAAKGGMLTGITVGDVLELFEAQARVLKRMTAGTEVFYRLLHQLGALGEDAPQNLREVRNRGQRTPEGLVDRYGLRCRPVRDLLVDYLRERQSALDYNSLKSLSYHLGKRFWQDIERHHPDADSLRLAPDIIGQWKQRMRTKDKTVTGPDGRCTNTKVERLNHRDTLTHVRAFYLDLAQWALEDPGRWGPWVAPSPVRADELENRKVQRRRKARMDARTRERLPILPVLVRTVDQRRKDAAAVLETARHVRPGEAFTAVGQQLLRAVVPHGTAGRIWAEDPHTGRRRDLGLEDERAFWTWAVVEVLRATGIRIEELLELSHHSLIQYRLPTTGELVPLLQIVPSKTDTERLLLVSPELADVLSAIICRARKATGAVPLVRSYDRRECAWQEPAPLLFQRRIRGEDCAFSDETVRTMLDEALTETGLTDVTGAPLRYTPHDFRRLFITDAILNGLPPHIAQVIAGHQDINVTLGYKAVYPEEAIQVHMAFLARRRSLRPSEEYRVPTDEEWQEFLGHFERRKVSVGTCGRAFATPCIHEHACVRCPMLWPDPAQRDRLVEIRDNLIARITEAEDEGWFGEVEGLQVSLTGVREKLVKVDNAGASQLVELGMPDIKRITDSNNKANLEASP</sequence>
<dbReference type="RefSeq" id="WP_408054570.1">
    <property type="nucleotide sequence ID" value="NZ_AP035884.1"/>
</dbReference>
<accession>A0AB33KLY3</accession>
<name>A0AB33KLY3_9ACTN</name>
<dbReference type="SUPFAM" id="SSF56349">
    <property type="entry name" value="DNA breaking-rejoining enzymes"/>
    <property type="match status" value="1"/>
</dbReference>
<dbReference type="EMBL" id="AP035884">
    <property type="protein sequence ID" value="BFP56494.1"/>
    <property type="molecule type" value="Genomic_DNA"/>
</dbReference>
<dbReference type="InterPro" id="IPR011010">
    <property type="entry name" value="DNA_brk_join_enz"/>
</dbReference>
<evidence type="ECO:0000256" key="1">
    <source>
        <dbReference type="ARBA" id="ARBA00023172"/>
    </source>
</evidence>
<gene>
    <name evidence="3" type="ORF">SCMC78_63010</name>
</gene>
<dbReference type="AlphaFoldDB" id="A0AB33KLY3"/>
<evidence type="ECO:0000313" key="3">
    <source>
        <dbReference type="EMBL" id="BFP56494.1"/>
    </source>
</evidence>
<feature type="domain" description="Tyr recombinase" evidence="2">
    <location>
        <begin position="436"/>
        <end position="661"/>
    </location>
</feature>
<organism evidence="3">
    <name type="scientific">Streptomyces sp. CMC78</name>
    <dbReference type="NCBI Taxonomy" id="3231512"/>
    <lineage>
        <taxon>Bacteria</taxon>
        <taxon>Bacillati</taxon>
        <taxon>Actinomycetota</taxon>
        <taxon>Actinomycetes</taxon>
        <taxon>Kitasatosporales</taxon>
        <taxon>Streptomycetaceae</taxon>
        <taxon>Streptomyces</taxon>
    </lineage>
</organism>
<dbReference type="PROSITE" id="PS51898">
    <property type="entry name" value="TYR_RECOMBINASE"/>
    <property type="match status" value="1"/>
</dbReference>
<evidence type="ECO:0000259" key="2">
    <source>
        <dbReference type="PROSITE" id="PS51898"/>
    </source>
</evidence>
<dbReference type="CDD" id="cd00397">
    <property type="entry name" value="DNA_BRE_C"/>
    <property type="match status" value="1"/>
</dbReference>
<protein>
    <submittedName>
        <fullName evidence="3">Tyrosine-type recombinase/integrase</fullName>
    </submittedName>
</protein>
<dbReference type="InterPro" id="IPR002104">
    <property type="entry name" value="Integrase_catalytic"/>
</dbReference>
<dbReference type="GO" id="GO:0006310">
    <property type="term" value="P:DNA recombination"/>
    <property type="evidence" value="ECO:0007669"/>
    <property type="project" value="UniProtKB-KW"/>
</dbReference>
<dbReference type="KEGG" id="stcm:SCMC78_63010"/>